<dbReference type="EMBL" id="JAPDMZ010000048">
    <property type="protein sequence ID" value="KAK0553611.1"/>
    <property type="molecule type" value="Genomic_DNA"/>
</dbReference>
<protein>
    <recommendedName>
        <fullName evidence="3">Alkyl hydroperoxide reductase subunit C/ Thiol specific antioxidant domain-containing protein</fullName>
    </recommendedName>
</protein>
<organism evidence="1 2">
    <name type="scientific">Tilletia horrida</name>
    <dbReference type="NCBI Taxonomy" id="155126"/>
    <lineage>
        <taxon>Eukaryota</taxon>
        <taxon>Fungi</taxon>
        <taxon>Dikarya</taxon>
        <taxon>Basidiomycota</taxon>
        <taxon>Ustilaginomycotina</taxon>
        <taxon>Exobasidiomycetes</taxon>
        <taxon>Tilletiales</taxon>
        <taxon>Tilletiaceae</taxon>
        <taxon>Tilletia</taxon>
    </lineage>
</organism>
<dbReference type="PANTHER" id="PTHR28630">
    <property type="match status" value="1"/>
</dbReference>
<gene>
    <name evidence="1" type="ORF">OC846_002452</name>
</gene>
<evidence type="ECO:0000313" key="1">
    <source>
        <dbReference type="EMBL" id="KAK0553611.1"/>
    </source>
</evidence>
<evidence type="ECO:0008006" key="3">
    <source>
        <dbReference type="Google" id="ProtNLM"/>
    </source>
</evidence>
<proteinExistence type="predicted"/>
<reference evidence="1" key="1">
    <citation type="journal article" date="2023" name="PhytoFront">
        <title>Draft Genome Resources of Seven Strains of Tilletia horrida, Causal Agent of Kernel Smut of Rice.</title>
        <authorList>
            <person name="Khanal S."/>
            <person name="Antony Babu S."/>
            <person name="Zhou X.G."/>
        </authorList>
    </citation>
    <scope>NUCLEOTIDE SEQUENCE</scope>
    <source>
        <strain evidence="1">TX6</strain>
    </source>
</reference>
<keyword evidence="2" id="KW-1185">Reference proteome</keyword>
<name>A0AAN6GX08_9BASI</name>
<comment type="caution">
    <text evidence="1">The sequence shown here is derived from an EMBL/GenBank/DDBJ whole genome shotgun (WGS) entry which is preliminary data.</text>
</comment>
<sequence>MGATKKAIHSDPNQIPTADEVKKADEATIYGADGKPVKFGSLRTSAAPFLAVFVRHWGCSFCMQYVEALAAEPQIANTRVLIIGHGAASGINHYREVSGALPAFEIYADPKKELFGALGVTRASLDMGASPGYQRGSDLSVIMRGVRATFKSGFGMFSGGSISQLGAEFYFNADGHVTFAHRMTNTRDHTEVPELVQAIKA</sequence>
<dbReference type="Proteomes" id="UP001176517">
    <property type="component" value="Unassembled WGS sequence"/>
</dbReference>
<dbReference type="AlphaFoldDB" id="A0AAN6GX08"/>
<dbReference type="Gene3D" id="3.40.30.10">
    <property type="entry name" value="Glutaredoxin"/>
    <property type="match status" value="1"/>
</dbReference>
<evidence type="ECO:0000313" key="2">
    <source>
        <dbReference type="Proteomes" id="UP001176517"/>
    </source>
</evidence>
<dbReference type="InterPro" id="IPR032801">
    <property type="entry name" value="PXL2A/B/C"/>
</dbReference>
<dbReference type="SUPFAM" id="SSF52833">
    <property type="entry name" value="Thioredoxin-like"/>
    <property type="match status" value="1"/>
</dbReference>
<dbReference type="PANTHER" id="PTHR28630:SF3">
    <property type="entry name" value="PEROXIREDOXIN-LIKE 2C"/>
    <property type="match status" value="1"/>
</dbReference>
<accession>A0AAN6GX08</accession>
<dbReference type="Pfam" id="PF13911">
    <property type="entry name" value="AhpC-TSA_2"/>
    <property type="match status" value="1"/>
</dbReference>
<dbReference type="InterPro" id="IPR036249">
    <property type="entry name" value="Thioredoxin-like_sf"/>
</dbReference>